<dbReference type="AlphaFoldDB" id="W2QIE6"/>
<evidence type="ECO:0000313" key="1">
    <source>
        <dbReference type="EMBL" id="ETN12927.1"/>
    </source>
</evidence>
<dbReference type="GeneID" id="20178697"/>
<organism evidence="1 2">
    <name type="scientific">Phytophthora nicotianae (strain INRA-310)</name>
    <name type="common">Phytophthora parasitica</name>
    <dbReference type="NCBI Taxonomy" id="761204"/>
    <lineage>
        <taxon>Eukaryota</taxon>
        <taxon>Sar</taxon>
        <taxon>Stramenopiles</taxon>
        <taxon>Oomycota</taxon>
        <taxon>Peronosporomycetes</taxon>
        <taxon>Peronosporales</taxon>
        <taxon>Peronosporaceae</taxon>
        <taxon>Phytophthora</taxon>
    </lineage>
</organism>
<proteinExistence type="predicted"/>
<gene>
    <name evidence="1" type="ORF">PPTG_08939</name>
</gene>
<dbReference type="VEuPathDB" id="FungiDB:PPTG_08939"/>
<sequence length="41" mass="4700">MEWISEQHLVSRKPTERILSKLKSSCTLPFASSCQISSMQM</sequence>
<evidence type="ECO:0000313" key="2">
    <source>
        <dbReference type="Proteomes" id="UP000018817"/>
    </source>
</evidence>
<accession>W2QIE6</accession>
<protein>
    <submittedName>
        <fullName evidence="1">Uncharacterized protein</fullName>
    </submittedName>
</protein>
<reference evidence="1 2" key="2">
    <citation type="submission" date="2013-11" db="EMBL/GenBank/DDBJ databases">
        <title>The Genome Sequence of Phytophthora parasitica INRA-310.</title>
        <authorList>
            <consortium name="The Broad Institute Genomics Platform"/>
            <person name="Russ C."/>
            <person name="Tyler B."/>
            <person name="Panabieres F."/>
            <person name="Shan W."/>
            <person name="Tripathy S."/>
            <person name="Grunwald N."/>
            <person name="Machado M."/>
            <person name="Johnson C.S."/>
            <person name="Arredondo F."/>
            <person name="Hong C."/>
            <person name="Coffey M."/>
            <person name="Young S.K."/>
            <person name="Zeng Q."/>
            <person name="Gargeya S."/>
            <person name="Fitzgerald M."/>
            <person name="Abouelleil A."/>
            <person name="Alvarado L."/>
            <person name="Chapman S.B."/>
            <person name="Gainer-Dewar J."/>
            <person name="Goldberg J."/>
            <person name="Griggs A."/>
            <person name="Gujja S."/>
            <person name="Hansen M."/>
            <person name="Howarth C."/>
            <person name="Imamovic A."/>
            <person name="Ireland A."/>
            <person name="Larimer J."/>
            <person name="McCowan C."/>
            <person name="Murphy C."/>
            <person name="Pearson M."/>
            <person name="Poon T.W."/>
            <person name="Priest M."/>
            <person name="Roberts A."/>
            <person name="Saif S."/>
            <person name="Shea T."/>
            <person name="Sykes S."/>
            <person name="Wortman J."/>
            <person name="Nusbaum C."/>
            <person name="Birren B."/>
        </authorList>
    </citation>
    <scope>NUCLEOTIDE SEQUENCE [LARGE SCALE GENOMIC DNA]</scope>
    <source>
        <strain evidence="1 2">INRA-310</strain>
    </source>
</reference>
<dbReference type="RefSeq" id="XP_008901935.1">
    <property type="nucleotide sequence ID" value="XM_008903687.1"/>
</dbReference>
<dbReference type="Proteomes" id="UP000018817">
    <property type="component" value="Unassembled WGS sequence"/>
</dbReference>
<name>W2QIE6_PHYN3</name>
<dbReference type="EMBL" id="KI669576">
    <property type="protein sequence ID" value="ETN12927.1"/>
    <property type="molecule type" value="Genomic_DNA"/>
</dbReference>
<reference evidence="2" key="1">
    <citation type="submission" date="2011-12" db="EMBL/GenBank/DDBJ databases">
        <authorList>
            <consortium name="The Broad Institute Genome Sequencing Platform"/>
            <person name="Russ C."/>
            <person name="Tyler B."/>
            <person name="Panabieres F."/>
            <person name="Shan W."/>
            <person name="Tripathy S."/>
            <person name="Grunwald N."/>
            <person name="Machado M."/>
            <person name="Young S.K."/>
            <person name="Zeng Q."/>
            <person name="Gargeya S."/>
            <person name="Fitzgerald M."/>
            <person name="Haas B."/>
            <person name="Abouelleil A."/>
            <person name="Alvarado L."/>
            <person name="Arachchi H.M."/>
            <person name="Berlin A."/>
            <person name="Chapman S.B."/>
            <person name="Gearin G."/>
            <person name="Goldberg J."/>
            <person name="Griggs A."/>
            <person name="Gujja S."/>
            <person name="Hansen M."/>
            <person name="Heiman D."/>
            <person name="Howarth C."/>
            <person name="Larimer J."/>
            <person name="Lui A."/>
            <person name="MacDonald P.J.P."/>
            <person name="McCowen C."/>
            <person name="Montmayeur A."/>
            <person name="Murphy C."/>
            <person name="Neiman D."/>
            <person name="Pearson M."/>
            <person name="Priest M."/>
            <person name="Roberts A."/>
            <person name="Saif S."/>
            <person name="Shea T."/>
            <person name="Sisk P."/>
            <person name="Stolte C."/>
            <person name="Sykes S."/>
            <person name="Wortman J."/>
            <person name="Nusbaum C."/>
            <person name="Birren B."/>
        </authorList>
    </citation>
    <scope>NUCLEOTIDE SEQUENCE [LARGE SCALE GENOMIC DNA]</scope>
    <source>
        <strain evidence="2">INRA-310</strain>
    </source>
</reference>